<feature type="compositionally biased region" description="Basic residues" evidence="1">
    <location>
        <begin position="1"/>
        <end position="10"/>
    </location>
</feature>
<keyword evidence="3" id="KW-1185">Reference proteome</keyword>
<dbReference type="EnsemblPlants" id="OPUNC06G15220.1">
    <property type="protein sequence ID" value="OPUNC06G15220.1"/>
    <property type="gene ID" value="OPUNC06G15220"/>
</dbReference>
<evidence type="ECO:0000313" key="2">
    <source>
        <dbReference type="EnsemblPlants" id="OPUNC06G15220.1"/>
    </source>
</evidence>
<name>A0A0E0LC54_ORYPU</name>
<evidence type="ECO:0000256" key="1">
    <source>
        <dbReference type="SAM" id="MobiDB-lite"/>
    </source>
</evidence>
<dbReference type="Gramene" id="OPUNC06G15220.1">
    <property type="protein sequence ID" value="OPUNC06G15220.1"/>
    <property type="gene ID" value="OPUNC06G15220"/>
</dbReference>
<evidence type="ECO:0000313" key="3">
    <source>
        <dbReference type="Proteomes" id="UP000026962"/>
    </source>
</evidence>
<reference evidence="2" key="2">
    <citation type="submission" date="2018-05" db="EMBL/GenBank/DDBJ databases">
        <title>OpunRS2 (Oryza punctata Reference Sequence Version 2).</title>
        <authorList>
            <person name="Zhang J."/>
            <person name="Kudrna D."/>
            <person name="Lee S."/>
            <person name="Talag J."/>
            <person name="Welchert J."/>
            <person name="Wing R.A."/>
        </authorList>
    </citation>
    <scope>NUCLEOTIDE SEQUENCE [LARGE SCALE GENOMIC DNA]</scope>
</reference>
<feature type="region of interest" description="Disordered" evidence="1">
    <location>
        <begin position="1"/>
        <end position="29"/>
    </location>
</feature>
<dbReference type="AlphaFoldDB" id="A0A0E0LC54"/>
<reference evidence="2" key="1">
    <citation type="submission" date="2015-04" db="UniProtKB">
        <authorList>
            <consortium name="EnsemblPlants"/>
        </authorList>
    </citation>
    <scope>IDENTIFICATION</scope>
</reference>
<dbReference type="Proteomes" id="UP000026962">
    <property type="component" value="Chromosome 6"/>
</dbReference>
<protein>
    <submittedName>
        <fullName evidence="2">Uncharacterized protein</fullName>
    </submittedName>
</protein>
<organism evidence="2">
    <name type="scientific">Oryza punctata</name>
    <name type="common">Red rice</name>
    <dbReference type="NCBI Taxonomy" id="4537"/>
    <lineage>
        <taxon>Eukaryota</taxon>
        <taxon>Viridiplantae</taxon>
        <taxon>Streptophyta</taxon>
        <taxon>Embryophyta</taxon>
        <taxon>Tracheophyta</taxon>
        <taxon>Spermatophyta</taxon>
        <taxon>Magnoliopsida</taxon>
        <taxon>Liliopsida</taxon>
        <taxon>Poales</taxon>
        <taxon>Poaceae</taxon>
        <taxon>BOP clade</taxon>
        <taxon>Oryzoideae</taxon>
        <taxon>Oryzeae</taxon>
        <taxon>Oryzinae</taxon>
        <taxon>Oryza</taxon>
    </lineage>
</organism>
<sequence>MRQCQAHRGRVPSTAPSPPSTSPAAEKKDAADGQRAVFLLISFPFHSLLTMPQSTGTLPCRDLVAVPVVLDQARLIRRANIFPSRSSPNSLNNPQDPSTEERDQALLLQLWPPSSIFDFSLSEPFSIAGVRSRRRAVPPVAAIIQASPGLAHSLFAEIRGRSPPRRCPFPENEDLV</sequence>
<proteinExistence type="predicted"/>
<accession>A0A0E0LC54</accession>
<dbReference type="HOGENOM" id="CLU_1527615_0_0_1"/>